<evidence type="ECO:0000313" key="1">
    <source>
        <dbReference type="EMBL" id="TRY76477.1"/>
    </source>
</evidence>
<comment type="caution">
    <text evidence="1">The sequence shown here is derived from an EMBL/GenBank/DDBJ whole genome shotgun (WGS) entry which is preliminary data.</text>
</comment>
<dbReference type="Proteomes" id="UP000318571">
    <property type="component" value="Chromosome 5"/>
</dbReference>
<organism evidence="1 2">
    <name type="scientific">Tigriopus californicus</name>
    <name type="common">Marine copepod</name>
    <dbReference type="NCBI Taxonomy" id="6832"/>
    <lineage>
        <taxon>Eukaryota</taxon>
        <taxon>Metazoa</taxon>
        <taxon>Ecdysozoa</taxon>
        <taxon>Arthropoda</taxon>
        <taxon>Crustacea</taxon>
        <taxon>Multicrustacea</taxon>
        <taxon>Hexanauplia</taxon>
        <taxon>Copepoda</taxon>
        <taxon>Harpacticoida</taxon>
        <taxon>Harpacticidae</taxon>
        <taxon>Tigriopus</taxon>
    </lineage>
</organism>
<reference evidence="1 2" key="1">
    <citation type="journal article" date="2018" name="Nat. Ecol. Evol.">
        <title>Genomic signatures of mitonuclear coevolution across populations of Tigriopus californicus.</title>
        <authorList>
            <person name="Barreto F.S."/>
            <person name="Watson E.T."/>
            <person name="Lima T.G."/>
            <person name="Willett C.S."/>
            <person name="Edmands S."/>
            <person name="Li W."/>
            <person name="Burton R.S."/>
        </authorList>
    </citation>
    <scope>NUCLEOTIDE SEQUENCE [LARGE SCALE GENOMIC DNA]</scope>
    <source>
        <strain evidence="1 2">San Diego</strain>
    </source>
</reference>
<dbReference type="EMBL" id="VCGU01000004">
    <property type="protein sequence ID" value="TRY76477.1"/>
    <property type="molecule type" value="Genomic_DNA"/>
</dbReference>
<keyword evidence="2" id="KW-1185">Reference proteome</keyword>
<dbReference type="AlphaFoldDB" id="A0A553PFL5"/>
<evidence type="ECO:0000313" key="2">
    <source>
        <dbReference type="Proteomes" id="UP000318571"/>
    </source>
</evidence>
<name>A0A553PFL5_TIGCA</name>
<proteinExistence type="predicted"/>
<protein>
    <submittedName>
        <fullName evidence="1">Uncharacterized protein</fullName>
    </submittedName>
</protein>
<accession>A0A553PFL5</accession>
<gene>
    <name evidence="1" type="ORF">TCAL_12562</name>
</gene>
<sequence>MSGLDGLSYEQLKRKWVAFKGHLTRATNQFEAALELPFGIDQAHSKVMIKVSKAEEVLEAMEAKRDTEEHAMEIEHGLQDCDQLMKWIGDKLKSRLQVESAGVVDGQESEINPSPTMGRPRITIRQPDLLRDYRKLTEVNRCNQEQQLANLRSFLDSEMREKLRISIEVSDDTDLLVEEILDKIQKFFRAQYNVILDKVKFHKTIQHSNQRFEDFYISECLEDQIKVKIIVGLRNEDTRIKLMAIPEDDYTLQRVVDIFSGRRDGQERR</sequence>